<evidence type="ECO:0000313" key="2">
    <source>
        <dbReference type="EMBL" id="KAJ7619023.1"/>
    </source>
</evidence>
<dbReference type="AlphaFoldDB" id="A0AAD7BF04"/>
<gene>
    <name evidence="2" type="ORF">B0H17DRAFT_1188650</name>
</gene>
<dbReference type="EMBL" id="JARKIE010000738">
    <property type="protein sequence ID" value="KAJ7619023.1"/>
    <property type="molecule type" value="Genomic_DNA"/>
</dbReference>
<sequence>MQHDEVRMHGSRYTVPPTLIHYSLLEHGAASTNCCKKYNASSTEHVHSFILSTWCQPSFSPGCSGVNRIDSSLISARARLLKLDKSNPPRSLHPAAGRPTALSNHPTVCDRRQQGSNMKNSSSGVCRASSTRACPPARGRRSGACTPGASSVVRKVYRRRTGNEDLWCANWRVQLVLAAGVTVH</sequence>
<keyword evidence="3" id="KW-1185">Reference proteome</keyword>
<accession>A0AAD7BF04</accession>
<feature type="compositionally biased region" description="Polar residues" evidence="1">
    <location>
        <begin position="114"/>
        <end position="132"/>
    </location>
</feature>
<comment type="caution">
    <text evidence="2">The sequence shown here is derived from an EMBL/GenBank/DDBJ whole genome shotgun (WGS) entry which is preliminary data.</text>
</comment>
<feature type="region of interest" description="Disordered" evidence="1">
    <location>
        <begin position="85"/>
        <end position="147"/>
    </location>
</feature>
<proteinExistence type="predicted"/>
<evidence type="ECO:0000313" key="3">
    <source>
        <dbReference type="Proteomes" id="UP001221757"/>
    </source>
</evidence>
<protein>
    <submittedName>
        <fullName evidence="2">Uncharacterized protein</fullName>
    </submittedName>
</protein>
<evidence type="ECO:0000256" key="1">
    <source>
        <dbReference type="SAM" id="MobiDB-lite"/>
    </source>
</evidence>
<dbReference type="Proteomes" id="UP001221757">
    <property type="component" value="Unassembled WGS sequence"/>
</dbReference>
<organism evidence="2 3">
    <name type="scientific">Mycena rosella</name>
    <name type="common">Pink bonnet</name>
    <name type="synonym">Agaricus rosellus</name>
    <dbReference type="NCBI Taxonomy" id="1033263"/>
    <lineage>
        <taxon>Eukaryota</taxon>
        <taxon>Fungi</taxon>
        <taxon>Dikarya</taxon>
        <taxon>Basidiomycota</taxon>
        <taxon>Agaricomycotina</taxon>
        <taxon>Agaricomycetes</taxon>
        <taxon>Agaricomycetidae</taxon>
        <taxon>Agaricales</taxon>
        <taxon>Marasmiineae</taxon>
        <taxon>Mycenaceae</taxon>
        <taxon>Mycena</taxon>
    </lineage>
</organism>
<name>A0AAD7BF04_MYCRO</name>
<reference evidence="2" key="1">
    <citation type="submission" date="2023-03" db="EMBL/GenBank/DDBJ databases">
        <title>Massive genome expansion in bonnet fungi (Mycena s.s.) driven by repeated elements and novel gene families across ecological guilds.</title>
        <authorList>
            <consortium name="Lawrence Berkeley National Laboratory"/>
            <person name="Harder C.B."/>
            <person name="Miyauchi S."/>
            <person name="Viragh M."/>
            <person name="Kuo A."/>
            <person name="Thoen E."/>
            <person name="Andreopoulos B."/>
            <person name="Lu D."/>
            <person name="Skrede I."/>
            <person name="Drula E."/>
            <person name="Henrissat B."/>
            <person name="Morin E."/>
            <person name="Kohler A."/>
            <person name="Barry K."/>
            <person name="LaButti K."/>
            <person name="Morin E."/>
            <person name="Salamov A."/>
            <person name="Lipzen A."/>
            <person name="Mereny Z."/>
            <person name="Hegedus B."/>
            <person name="Baldrian P."/>
            <person name="Stursova M."/>
            <person name="Weitz H."/>
            <person name="Taylor A."/>
            <person name="Grigoriev I.V."/>
            <person name="Nagy L.G."/>
            <person name="Martin F."/>
            <person name="Kauserud H."/>
        </authorList>
    </citation>
    <scope>NUCLEOTIDE SEQUENCE</scope>
    <source>
        <strain evidence="2">CBHHK067</strain>
    </source>
</reference>